<feature type="non-terminal residue" evidence="2">
    <location>
        <position position="212"/>
    </location>
</feature>
<feature type="region of interest" description="Disordered" evidence="1">
    <location>
        <begin position="186"/>
        <end position="212"/>
    </location>
</feature>
<reference evidence="2 3" key="1">
    <citation type="submission" date="2021-06" db="EMBL/GenBank/DDBJ databases">
        <title>Bacillus sp. RD4P76, an endophyte from a halophyte.</title>
        <authorList>
            <person name="Sun J.-Q."/>
        </authorList>
    </citation>
    <scope>NUCLEOTIDE SEQUENCE [LARGE SCALE GENOMIC DNA]</scope>
    <source>
        <strain evidence="2 3">CGMCC 1.15917</strain>
    </source>
</reference>
<sequence>MPEREGREVIRSEVGATCSRTGCSRRISVRSCLKLYPNGEDETGFGQKLEQVVPEREGREVFGSEAGASCSRTGSSRRISVRSWSKLFPNERDEEWFGKKLAKVVPESCAAMLVRSQEERSCSRKLRRHVESVTRRAKLFPKGHATGLFLSSSSAYSLRGTSEMKTESKYRLLAYFFELPQRTGRPNIGHATGRGALPDERTGRPNIGHATG</sequence>
<comment type="caution">
    <text evidence="2">The sequence shown here is derived from an EMBL/GenBank/DDBJ whole genome shotgun (WGS) entry which is preliminary data.</text>
</comment>
<dbReference type="RefSeq" id="WP_217064356.1">
    <property type="nucleotide sequence ID" value="NZ_JAHQCS010000031.1"/>
</dbReference>
<keyword evidence="3" id="KW-1185">Reference proteome</keyword>
<name>A0ABS6JAC4_9BACI</name>
<gene>
    <name evidence="2" type="ORF">KS419_01670</name>
</gene>
<protein>
    <submittedName>
        <fullName evidence="2">Uncharacterized protein</fullName>
    </submittedName>
</protein>
<accession>A0ABS6JAC4</accession>
<evidence type="ECO:0000313" key="2">
    <source>
        <dbReference type="EMBL" id="MBU9710463.1"/>
    </source>
</evidence>
<dbReference type="Proteomes" id="UP000784880">
    <property type="component" value="Unassembled WGS sequence"/>
</dbReference>
<organism evidence="2 3">
    <name type="scientific">Evansella tamaricis</name>
    <dbReference type="NCBI Taxonomy" id="2069301"/>
    <lineage>
        <taxon>Bacteria</taxon>
        <taxon>Bacillati</taxon>
        <taxon>Bacillota</taxon>
        <taxon>Bacilli</taxon>
        <taxon>Bacillales</taxon>
        <taxon>Bacillaceae</taxon>
        <taxon>Evansella</taxon>
    </lineage>
</organism>
<evidence type="ECO:0000256" key="1">
    <source>
        <dbReference type="SAM" id="MobiDB-lite"/>
    </source>
</evidence>
<proteinExistence type="predicted"/>
<evidence type="ECO:0000313" key="3">
    <source>
        <dbReference type="Proteomes" id="UP000784880"/>
    </source>
</evidence>
<dbReference type="EMBL" id="JAHQCS010000031">
    <property type="protein sequence ID" value="MBU9710463.1"/>
    <property type="molecule type" value="Genomic_DNA"/>
</dbReference>